<keyword evidence="2" id="KW-1185">Reference proteome</keyword>
<gene>
    <name evidence="1" type="ORF">KIPB_014659</name>
</gene>
<feature type="non-terminal residue" evidence="1">
    <location>
        <position position="44"/>
    </location>
</feature>
<organism evidence="1 2">
    <name type="scientific">Kipferlia bialata</name>
    <dbReference type="NCBI Taxonomy" id="797122"/>
    <lineage>
        <taxon>Eukaryota</taxon>
        <taxon>Metamonada</taxon>
        <taxon>Carpediemonas-like organisms</taxon>
        <taxon>Kipferlia</taxon>
    </lineage>
</organism>
<dbReference type="AlphaFoldDB" id="A0A9K3DAJ3"/>
<evidence type="ECO:0000313" key="1">
    <source>
        <dbReference type="EMBL" id="GIQ91415.1"/>
    </source>
</evidence>
<dbReference type="Proteomes" id="UP000265618">
    <property type="component" value="Unassembled WGS sequence"/>
</dbReference>
<evidence type="ECO:0000313" key="2">
    <source>
        <dbReference type="Proteomes" id="UP000265618"/>
    </source>
</evidence>
<proteinExistence type="predicted"/>
<accession>A0A9K3DAJ3</accession>
<protein>
    <submittedName>
        <fullName evidence="1">Uncharacterized protein</fullName>
    </submittedName>
</protein>
<reference evidence="1 2" key="1">
    <citation type="journal article" date="2018" name="PLoS ONE">
        <title>The draft genome of Kipferlia bialata reveals reductive genome evolution in fornicate parasites.</title>
        <authorList>
            <person name="Tanifuji G."/>
            <person name="Takabayashi S."/>
            <person name="Kume K."/>
            <person name="Takagi M."/>
            <person name="Nakayama T."/>
            <person name="Kamikawa R."/>
            <person name="Inagaki Y."/>
            <person name="Hashimoto T."/>
        </authorList>
    </citation>
    <scope>NUCLEOTIDE SEQUENCE [LARGE SCALE GENOMIC DNA]</scope>
    <source>
        <strain evidence="1">NY0173</strain>
    </source>
</reference>
<comment type="caution">
    <text evidence="1">The sequence shown here is derived from an EMBL/GenBank/DDBJ whole genome shotgun (WGS) entry which is preliminary data.</text>
</comment>
<name>A0A9K3DAJ3_9EUKA</name>
<sequence>MTECPETGDCVLSIPTWLIRKRFETLEALLSDVNAASDREWKQR</sequence>
<dbReference type="EMBL" id="BDIP01007674">
    <property type="protein sequence ID" value="GIQ91415.1"/>
    <property type="molecule type" value="Genomic_DNA"/>
</dbReference>